<dbReference type="EMBL" id="JAPDDR010000003">
    <property type="protein sequence ID" value="MCW1913361.1"/>
    <property type="molecule type" value="Genomic_DNA"/>
</dbReference>
<dbReference type="Proteomes" id="UP001165653">
    <property type="component" value="Unassembled WGS sequence"/>
</dbReference>
<reference evidence="6" key="1">
    <citation type="submission" date="2022-10" db="EMBL/GenBank/DDBJ databases">
        <title>Luteolibacter sp. GHJ8, whole genome shotgun sequencing project.</title>
        <authorList>
            <person name="Zhao G."/>
            <person name="Shen L."/>
        </authorList>
    </citation>
    <scope>NUCLEOTIDE SEQUENCE</scope>
    <source>
        <strain evidence="6">GHJ8</strain>
    </source>
</reference>
<sequence length="211" mass="23306">MSPIHDPALAHLRKSCPSMKALIRRIGPCLMETHGTRSPFQSLVSAVAHQQLNGKAAATILGRFQNLFPRGRFPTAKSLAMVSDEQLRGVGFSRAKAAAIRDIAEKSLSGIVPGSKAIALLSDEEIIARLTQVRGVGRWTVEMLLMFTLGRPDVWPVDDYGVRTGYKIAYGLPELPSPKELHGLGERFRPFRSVAAWYLWRATDTNRSPED</sequence>
<keyword evidence="4" id="KW-0234">DNA repair</keyword>
<evidence type="ECO:0000259" key="5">
    <source>
        <dbReference type="SMART" id="SM00478"/>
    </source>
</evidence>
<dbReference type="EC" id="3.2.2.21" evidence="2"/>
<dbReference type="SUPFAM" id="SSF48150">
    <property type="entry name" value="DNA-glycosylase"/>
    <property type="match status" value="1"/>
</dbReference>
<proteinExistence type="predicted"/>
<name>A0ABT3G0J8_9BACT</name>
<evidence type="ECO:0000256" key="4">
    <source>
        <dbReference type="ARBA" id="ARBA00023204"/>
    </source>
</evidence>
<keyword evidence="7" id="KW-1185">Reference proteome</keyword>
<dbReference type="PANTHER" id="PTHR43003">
    <property type="entry name" value="DNA-3-METHYLADENINE GLYCOSYLASE"/>
    <property type="match status" value="1"/>
</dbReference>
<gene>
    <name evidence="6" type="ORF">OJ996_07245</name>
</gene>
<dbReference type="SMART" id="SM00478">
    <property type="entry name" value="ENDO3c"/>
    <property type="match status" value="1"/>
</dbReference>
<organism evidence="6 7">
    <name type="scientific">Luteolibacter rhizosphaerae</name>
    <dbReference type="NCBI Taxonomy" id="2989719"/>
    <lineage>
        <taxon>Bacteria</taxon>
        <taxon>Pseudomonadati</taxon>
        <taxon>Verrucomicrobiota</taxon>
        <taxon>Verrucomicrobiia</taxon>
        <taxon>Verrucomicrobiales</taxon>
        <taxon>Verrucomicrobiaceae</taxon>
        <taxon>Luteolibacter</taxon>
    </lineage>
</organism>
<dbReference type="InterPro" id="IPR011257">
    <property type="entry name" value="DNA_glycosylase"/>
</dbReference>
<evidence type="ECO:0000256" key="3">
    <source>
        <dbReference type="ARBA" id="ARBA00022763"/>
    </source>
</evidence>
<feature type="domain" description="HhH-GPD" evidence="5">
    <location>
        <begin position="48"/>
        <end position="204"/>
    </location>
</feature>
<dbReference type="CDD" id="cd00056">
    <property type="entry name" value="ENDO3c"/>
    <property type="match status" value="1"/>
</dbReference>
<evidence type="ECO:0000313" key="7">
    <source>
        <dbReference type="Proteomes" id="UP001165653"/>
    </source>
</evidence>
<comment type="caution">
    <text evidence="6">The sequence shown here is derived from an EMBL/GenBank/DDBJ whole genome shotgun (WGS) entry which is preliminary data.</text>
</comment>
<accession>A0ABT3G0J8</accession>
<evidence type="ECO:0000256" key="2">
    <source>
        <dbReference type="ARBA" id="ARBA00012000"/>
    </source>
</evidence>
<dbReference type="InterPro" id="IPR003265">
    <property type="entry name" value="HhH-GPD_domain"/>
</dbReference>
<dbReference type="RefSeq" id="WP_264512735.1">
    <property type="nucleotide sequence ID" value="NZ_JAPDDR010000003.1"/>
</dbReference>
<dbReference type="Gene3D" id="1.10.340.30">
    <property type="entry name" value="Hypothetical protein, domain 2"/>
    <property type="match status" value="1"/>
</dbReference>
<comment type="catalytic activity">
    <reaction evidence="1">
        <text>Hydrolysis of alkylated DNA, releasing 3-methyladenine, 3-methylguanine, 7-methylguanine and 7-methyladenine.</text>
        <dbReference type="EC" id="3.2.2.21"/>
    </reaction>
</comment>
<protein>
    <recommendedName>
        <fullName evidence="2">DNA-3-methyladenine glycosylase II</fullName>
        <ecNumber evidence="2">3.2.2.21</ecNumber>
    </recommendedName>
</protein>
<keyword evidence="3" id="KW-0227">DNA damage</keyword>
<evidence type="ECO:0000313" key="6">
    <source>
        <dbReference type="EMBL" id="MCW1913361.1"/>
    </source>
</evidence>
<evidence type="ECO:0000256" key="1">
    <source>
        <dbReference type="ARBA" id="ARBA00000086"/>
    </source>
</evidence>
<dbReference type="Pfam" id="PF00730">
    <property type="entry name" value="HhH-GPD"/>
    <property type="match status" value="1"/>
</dbReference>
<dbReference type="InterPro" id="IPR051912">
    <property type="entry name" value="Alkylbase_DNA_Glycosylase/TA"/>
</dbReference>
<dbReference type="PANTHER" id="PTHR43003:SF5">
    <property type="entry name" value="DNA-3-METHYLADENINE GLYCOSYLASE"/>
    <property type="match status" value="1"/>
</dbReference>
<dbReference type="Gene3D" id="1.10.1670.40">
    <property type="match status" value="1"/>
</dbReference>